<keyword evidence="3" id="KW-0695">RNA-directed DNA polymerase</keyword>
<name>A0A2P6RQJ8_ROSCH</name>
<evidence type="ECO:0000259" key="2">
    <source>
        <dbReference type="Pfam" id="PF22936"/>
    </source>
</evidence>
<keyword evidence="3" id="KW-0548">Nucleotidyltransferase</keyword>
<accession>A0A2P6RQJ8</accession>
<feature type="domain" description="Retrovirus-related Pol polyprotein from transposon TNT 1-94-like beta-barrel" evidence="2">
    <location>
        <begin position="107"/>
        <end position="180"/>
    </location>
</feature>
<sequence length="319" mass="35342">MVKDQDVSPRFSSNLTCNYCKNPGHIKASCYRLVGFPAGYFDRPRRQDNKPKGKAVVHLVQDQDYSAVTKPDHTNFAGKDTASISRGGNGKVGAALKFSSFTGGNTWIIDSGASDHMTYDRSFFLFLNPPSISSVVNANGDSFPVLGIGSIRLTPSLTLHDVLYVPDLSHHLISVPQLNTQSRCSVTFFPLYVIFQDLLTREIIGRGYLRGRLFHLDCMFAGVKPEKAVQAALISTGVTNQVEELWLWHRRLGHPSFSVMKKSMPSLFLGIDESKLHFLFLLSLFILISGDLPVSQPCLENIGLFCLLMIIPVLLGSLY</sequence>
<organism evidence="3 4">
    <name type="scientific">Rosa chinensis</name>
    <name type="common">China rose</name>
    <dbReference type="NCBI Taxonomy" id="74649"/>
    <lineage>
        <taxon>Eukaryota</taxon>
        <taxon>Viridiplantae</taxon>
        <taxon>Streptophyta</taxon>
        <taxon>Embryophyta</taxon>
        <taxon>Tracheophyta</taxon>
        <taxon>Spermatophyta</taxon>
        <taxon>Magnoliopsida</taxon>
        <taxon>eudicotyledons</taxon>
        <taxon>Gunneridae</taxon>
        <taxon>Pentapetalae</taxon>
        <taxon>rosids</taxon>
        <taxon>fabids</taxon>
        <taxon>Rosales</taxon>
        <taxon>Rosaceae</taxon>
        <taxon>Rosoideae</taxon>
        <taxon>Rosoideae incertae sedis</taxon>
        <taxon>Rosa</taxon>
    </lineage>
</organism>
<feature type="domain" description="GAG-pre-integrase" evidence="1">
    <location>
        <begin position="235"/>
        <end position="276"/>
    </location>
</feature>
<dbReference type="InterPro" id="IPR054722">
    <property type="entry name" value="PolX-like_BBD"/>
</dbReference>
<proteinExistence type="predicted"/>
<gene>
    <name evidence="3" type="ORF">RchiOBHm_Chr2g0113601</name>
</gene>
<dbReference type="OMA" id="PCLENIG"/>
<dbReference type="AlphaFoldDB" id="A0A2P6RQJ8"/>
<dbReference type="Gramene" id="PRQ48694">
    <property type="protein sequence ID" value="PRQ48694"/>
    <property type="gene ID" value="RchiOBHm_Chr2g0113601"/>
</dbReference>
<dbReference type="EMBL" id="PDCK01000040">
    <property type="protein sequence ID" value="PRQ48694.1"/>
    <property type="molecule type" value="Genomic_DNA"/>
</dbReference>
<dbReference type="GO" id="GO:0003964">
    <property type="term" value="F:RNA-directed DNA polymerase activity"/>
    <property type="evidence" value="ECO:0007669"/>
    <property type="project" value="UniProtKB-KW"/>
</dbReference>
<protein>
    <submittedName>
        <fullName evidence="3">Putative RNA-directed DNA polymerase</fullName>
        <ecNumber evidence="3">2.7.7.49</ecNumber>
    </submittedName>
</protein>
<dbReference type="EC" id="2.7.7.49" evidence="3"/>
<keyword evidence="3" id="KW-0808">Transferase</keyword>
<dbReference type="Pfam" id="PF22936">
    <property type="entry name" value="Pol_BBD"/>
    <property type="match status" value="1"/>
</dbReference>
<comment type="caution">
    <text evidence="3">The sequence shown here is derived from an EMBL/GenBank/DDBJ whole genome shotgun (WGS) entry which is preliminary data.</text>
</comment>
<keyword evidence="4" id="KW-1185">Reference proteome</keyword>
<evidence type="ECO:0000313" key="3">
    <source>
        <dbReference type="EMBL" id="PRQ48694.1"/>
    </source>
</evidence>
<reference evidence="3 4" key="1">
    <citation type="journal article" date="2018" name="Nat. Genet.">
        <title>The Rosa genome provides new insights in the design of modern roses.</title>
        <authorList>
            <person name="Bendahmane M."/>
        </authorList>
    </citation>
    <scope>NUCLEOTIDE SEQUENCE [LARGE SCALE GENOMIC DNA]</scope>
    <source>
        <strain evidence="4">cv. Old Blush</strain>
    </source>
</reference>
<dbReference type="InterPro" id="IPR025724">
    <property type="entry name" value="GAG-pre-integrase_dom"/>
</dbReference>
<dbReference type="Proteomes" id="UP000238479">
    <property type="component" value="Chromosome 2"/>
</dbReference>
<dbReference type="Pfam" id="PF13976">
    <property type="entry name" value="gag_pre-integrs"/>
    <property type="match status" value="1"/>
</dbReference>
<evidence type="ECO:0000313" key="4">
    <source>
        <dbReference type="Proteomes" id="UP000238479"/>
    </source>
</evidence>
<dbReference type="STRING" id="74649.A0A2P6RQJ8"/>
<evidence type="ECO:0000259" key="1">
    <source>
        <dbReference type="Pfam" id="PF13976"/>
    </source>
</evidence>